<accession>A0A8T0GWQ8</accession>
<reference evidence="3" key="1">
    <citation type="submission" date="2020-06" db="EMBL/GenBank/DDBJ databases">
        <title>WGS assembly of Ceratodon purpureus strain R40.</title>
        <authorList>
            <person name="Carey S.B."/>
            <person name="Jenkins J."/>
            <person name="Shu S."/>
            <person name="Lovell J.T."/>
            <person name="Sreedasyam A."/>
            <person name="Maumus F."/>
            <person name="Tiley G.P."/>
            <person name="Fernandez-Pozo N."/>
            <person name="Barry K."/>
            <person name="Chen C."/>
            <person name="Wang M."/>
            <person name="Lipzen A."/>
            <person name="Daum C."/>
            <person name="Saski C.A."/>
            <person name="Payton A.C."/>
            <person name="Mcbreen J.C."/>
            <person name="Conrad R.E."/>
            <person name="Kollar L.M."/>
            <person name="Olsson S."/>
            <person name="Huttunen S."/>
            <person name="Landis J.B."/>
            <person name="Wickett N.J."/>
            <person name="Johnson M.G."/>
            <person name="Rensing S.A."/>
            <person name="Grimwood J."/>
            <person name="Schmutz J."/>
            <person name="Mcdaniel S.F."/>
        </authorList>
    </citation>
    <scope>NUCLEOTIDE SEQUENCE</scope>
    <source>
        <strain evidence="3">R40</strain>
    </source>
</reference>
<comment type="caution">
    <text evidence="3">The sequence shown here is derived from an EMBL/GenBank/DDBJ whole genome shotgun (WGS) entry which is preliminary data.</text>
</comment>
<dbReference type="SUPFAM" id="SSF53474">
    <property type="entry name" value="alpha/beta-Hydrolases"/>
    <property type="match status" value="1"/>
</dbReference>
<protein>
    <recommendedName>
        <fullName evidence="2">AB hydrolase-1 domain-containing protein</fullName>
    </recommendedName>
</protein>
<dbReference type="EMBL" id="CM026430">
    <property type="protein sequence ID" value="KAG0562835.1"/>
    <property type="molecule type" value="Genomic_DNA"/>
</dbReference>
<dbReference type="InterPro" id="IPR029058">
    <property type="entry name" value="AB_hydrolase_fold"/>
</dbReference>
<dbReference type="InterPro" id="IPR000073">
    <property type="entry name" value="AB_hydrolase_1"/>
</dbReference>
<gene>
    <name evidence="3" type="ORF">KC19_9G175200</name>
</gene>
<feature type="compositionally biased region" description="Acidic residues" evidence="1">
    <location>
        <begin position="544"/>
        <end position="554"/>
    </location>
</feature>
<evidence type="ECO:0000313" key="3">
    <source>
        <dbReference type="EMBL" id="KAG0562835.1"/>
    </source>
</evidence>
<evidence type="ECO:0000313" key="4">
    <source>
        <dbReference type="Proteomes" id="UP000822688"/>
    </source>
</evidence>
<feature type="region of interest" description="Disordered" evidence="1">
    <location>
        <begin position="464"/>
        <end position="554"/>
    </location>
</feature>
<keyword evidence="4" id="KW-1185">Reference proteome</keyword>
<sequence length="554" mass="60769">MEGEVVDRAPAAVEELREPDEGSFEMASNEELTGGEQEDQAAAASSSQGVNWRASGVQSAADPTMSHPTVHAASEAARKVYSREDLGGGPAKLAPYFAGSVGIVILCIFLAGWHSGDGRSKYNVDISGIVANRIQLPDGRYIAYEERGVSREVAKRNILVSHGFLSCRLAGIPGVSDRLLEKYEARVVAYDRPGIGQSDPHLKQNFNTSAQDMAYIADALGMGEKFWLMGYSGGGPYAWAALHYIPHRLAGVFMFGPMGNPYANNMTKEEVQSIWRQVGRGKRTMYRISRHFPSLLPSFFKRGLMGKPVKIMRSVKKAAPLKDMVLLEQDHFGQSWERSLRESMRSGDAKPHAQDYALFCSDWGFKLSDLGPKPTQKSLLKRMFFFLGGSDSAVFSGPIHIFHGTDDSLVPIAYSQYAKRVLPQVQLHILEGHGHFSWFCHCDSCHRELFKILFGEVPGLDELDIAPEPEPEFASPQESAEPSSVEPASPSEVTHHEEPDVSPTTATPEAATLKEADALTETQGAISSEADGDSLEVRDVVISDYDEEASKEEL</sequence>
<dbReference type="AlphaFoldDB" id="A0A8T0GWQ8"/>
<proteinExistence type="predicted"/>
<feature type="compositionally biased region" description="Low complexity" evidence="1">
    <location>
        <begin position="472"/>
        <end position="492"/>
    </location>
</feature>
<organism evidence="3 4">
    <name type="scientific">Ceratodon purpureus</name>
    <name type="common">Fire moss</name>
    <name type="synonym">Dicranum purpureum</name>
    <dbReference type="NCBI Taxonomy" id="3225"/>
    <lineage>
        <taxon>Eukaryota</taxon>
        <taxon>Viridiplantae</taxon>
        <taxon>Streptophyta</taxon>
        <taxon>Embryophyta</taxon>
        <taxon>Bryophyta</taxon>
        <taxon>Bryophytina</taxon>
        <taxon>Bryopsida</taxon>
        <taxon>Dicranidae</taxon>
        <taxon>Pseudoditrichales</taxon>
        <taxon>Ditrichaceae</taxon>
        <taxon>Ceratodon</taxon>
    </lineage>
</organism>
<dbReference type="Gene3D" id="3.40.50.1820">
    <property type="entry name" value="alpha/beta hydrolase"/>
    <property type="match status" value="1"/>
</dbReference>
<dbReference type="Pfam" id="PF00561">
    <property type="entry name" value="Abhydrolase_1"/>
    <property type="match status" value="1"/>
</dbReference>
<feature type="domain" description="AB hydrolase-1" evidence="2">
    <location>
        <begin position="158"/>
        <end position="437"/>
    </location>
</feature>
<dbReference type="Proteomes" id="UP000822688">
    <property type="component" value="Chromosome 9"/>
</dbReference>
<dbReference type="PANTHER" id="PTHR45763">
    <property type="entry name" value="HYDROLASE, ALPHA/BETA FOLD FAMILY PROTEIN, EXPRESSED-RELATED"/>
    <property type="match status" value="1"/>
</dbReference>
<dbReference type="PANTHER" id="PTHR45763:SF8">
    <property type="entry name" value="ALPHA_BETA-HYDROLASES SUPERFAMILY PROTEIN"/>
    <property type="match status" value="1"/>
</dbReference>
<evidence type="ECO:0000256" key="1">
    <source>
        <dbReference type="SAM" id="MobiDB-lite"/>
    </source>
</evidence>
<name>A0A8T0GWQ8_CERPU</name>
<evidence type="ECO:0000259" key="2">
    <source>
        <dbReference type="Pfam" id="PF00561"/>
    </source>
</evidence>
<feature type="region of interest" description="Disordered" evidence="1">
    <location>
        <begin position="1"/>
        <end position="71"/>
    </location>
</feature>